<feature type="region of interest" description="Disordered" evidence="2">
    <location>
        <begin position="763"/>
        <end position="888"/>
    </location>
</feature>
<feature type="region of interest" description="Disordered" evidence="2">
    <location>
        <begin position="581"/>
        <end position="626"/>
    </location>
</feature>
<reference evidence="3" key="1">
    <citation type="submission" date="2023-03" db="EMBL/GenBank/DDBJ databases">
        <title>Massive genome expansion in bonnet fungi (Mycena s.s.) driven by repeated elements and novel gene families across ecological guilds.</title>
        <authorList>
            <consortium name="Lawrence Berkeley National Laboratory"/>
            <person name="Harder C.B."/>
            <person name="Miyauchi S."/>
            <person name="Viragh M."/>
            <person name="Kuo A."/>
            <person name="Thoen E."/>
            <person name="Andreopoulos B."/>
            <person name="Lu D."/>
            <person name="Skrede I."/>
            <person name="Drula E."/>
            <person name="Henrissat B."/>
            <person name="Morin E."/>
            <person name="Kohler A."/>
            <person name="Barry K."/>
            <person name="LaButti K."/>
            <person name="Morin E."/>
            <person name="Salamov A."/>
            <person name="Lipzen A."/>
            <person name="Mereny Z."/>
            <person name="Hegedus B."/>
            <person name="Baldrian P."/>
            <person name="Stursova M."/>
            <person name="Weitz H."/>
            <person name="Taylor A."/>
            <person name="Grigoriev I.V."/>
            <person name="Nagy L.G."/>
            <person name="Martin F."/>
            <person name="Kauserud H."/>
        </authorList>
    </citation>
    <scope>NUCLEOTIDE SEQUENCE</scope>
    <source>
        <strain evidence="3">CBHHK182m</strain>
    </source>
</reference>
<evidence type="ECO:0000313" key="4">
    <source>
        <dbReference type="Proteomes" id="UP001215598"/>
    </source>
</evidence>
<evidence type="ECO:0000256" key="1">
    <source>
        <dbReference type="SAM" id="Coils"/>
    </source>
</evidence>
<name>A0AAD7I9J4_9AGAR</name>
<feature type="coiled-coil region" evidence="1">
    <location>
        <begin position="199"/>
        <end position="226"/>
    </location>
</feature>
<feature type="region of interest" description="Disordered" evidence="2">
    <location>
        <begin position="345"/>
        <end position="466"/>
    </location>
</feature>
<evidence type="ECO:0000256" key="2">
    <source>
        <dbReference type="SAM" id="MobiDB-lite"/>
    </source>
</evidence>
<dbReference type="AlphaFoldDB" id="A0AAD7I9J4"/>
<dbReference type="Proteomes" id="UP001215598">
    <property type="component" value="Unassembled WGS sequence"/>
</dbReference>
<feature type="compositionally biased region" description="Basic and acidic residues" evidence="2">
    <location>
        <begin position="770"/>
        <end position="784"/>
    </location>
</feature>
<feature type="region of interest" description="Disordered" evidence="2">
    <location>
        <begin position="645"/>
        <end position="730"/>
    </location>
</feature>
<accession>A0AAD7I9J4</accession>
<feature type="compositionally biased region" description="Low complexity" evidence="2">
    <location>
        <begin position="376"/>
        <end position="394"/>
    </location>
</feature>
<sequence>MAPPHKYNEEQRKFLDPWLAEFTVKQAEGKLPLFRAPFYKAWFKKYPEEPALGLPLSTGPDARQLTPDELATLGAATLSTKQKLDSWLRYHGKRLGRANGTTVAPARGATAAAINALFDLNVKRRRAHKPIEVFQMRAENGPTIKDALNAAGYDKIKANDSEEGETDMVARKKSAKAQRMSLRTRVIQELLDAASDEEKQTIDDVIAREKAEIEAEEAEAEALRQAGGTGRTPRQYQNGVDALEGVYQHLHQATYNAAGWVGMTILGGPNPRLPDGELSLKIICFGETAAGNDFEDSCVGFEQNIAEPFELFLRTCFTPEQRAARALPREVVVDAPPQLDVRISRTTDGETTAKAATTVKAPAKAKAKPKAKNPKIPKTSAPTASSLPLALLPRIPTPPPGTVPGTASVTSTSTPTNDLDWDSAFGDNDNGFGDDFGDDFGDNDNSVGDNGGERNSAAAGDDMDARNAAGGHLWPAGMTAPLSPRAAGILATIERGGLPAAATMADADIDPLLRTEAAPLPAPPRPRPAYTGASFKPTTPGIFGFPRFHLNASSWTPNASSPTPNAFALSTVADALRTATPSTTGISTQTPSTPSPIPATQTTTTPVSSTPTTTPSTQKQTSGPTRTALAATEILRSAPLLPPLVPASASSLPEEQSSAAEKEVPKAKRSVPGSRPEVNDTSAKRQEGKKKGIAAKATEKEQAAAGAQTAAEMVKRGRGRPKKVLTLAETTNVADTANPATNATNASAEGVVIQIPTMDEVRRGRAQNRRTLEAEAARREKEAADAITAQAAKGWMMTRNPHGGPDLLVLTRAPKPPPRNAPAPEPAALGGRARKSVTMPDGSDLVRQVKHKRSAPAQVETNVVSQKKRKAETATSSISTRSSKKLKK</sequence>
<keyword evidence="4" id="KW-1185">Reference proteome</keyword>
<feature type="compositionally biased region" description="Low complexity" evidence="2">
    <location>
        <begin position="352"/>
        <end position="362"/>
    </location>
</feature>
<keyword evidence="1" id="KW-0175">Coiled coil</keyword>
<protein>
    <submittedName>
        <fullName evidence="3">Uncharacterized protein</fullName>
    </submittedName>
</protein>
<proteinExistence type="predicted"/>
<comment type="caution">
    <text evidence="3">The sequence shown here is derived from an EMBL/GenBank/DDBJ whole genome shotgun (WGS) entry which is preliminary data.</text>
</comment>
<dbReference type="EMBL" id="JARKIB010000118">
    <property type="protein sequence ID" value="KAJ7737046.1"/>
    <property type="molecule type" value="Genomic_DNA"/>
</dbReference>
<evidence type="ECO:0000313" key="3">
    <source>
        <dbReference type="EMBL" id="KAJ7737046.1"/>
    </source>
</evidence>
<organism evidence="3 4">
    <name type="scientific">Mycena metata</name>
    <dbReference type="NCBI Taxonomy" id="1033252"/>
    <lineage>
        <taxon>Eukaryota</taxon>
        <taxon>Fungi</taxon>
        <taxon>Dikarya</taxon>
        <taxon>Basidiomycota</taxon>
        <taxon>Agaricomycotina</taxon>
        <taxon>Agaricomycetes</taxon>
        <taxon>Agaricomycetidae</taxon>
        <taxon>Agaricales</taxon>
        <taxon>Marasmiineae</taxon>
        <taxon>Mycenaceae</taxon>
        <taxon>Mycena</taxon>
    </lineage>
</organism>
<feature type="compositionally biased region" description="Low complexity" evidence="2">
    <location>
        <begin position="581"/>
        <end position="625"/>
    </location>
</feature>
<feature type="compositionally biased region" description="Basic residues" evidence="2">
    <location>
        <begin position="363"/>
        <end position="375"/>
    </location>
</feature>
<feature type="compositionally biased region" description="Pro residues" evidence="2">
    <location>
        <begin position="814"/>
        <end position="825"/>
    </location>
</feature>
<gene>
    <name evidence="3" type="ORF">B0H16DRAFT_1466323</name>
</gene>